<protein>
    <submittedName>
        <fullName evidence="3">Uncharacterized protein</fullName>
    </submittedName>
</protein>
<keyword evidence="4" id="KW-1185">Reference proteome</keyword>
<keyword evidence="2" id="KW-0732">Signal</keyword>
<dbReference type="EMBL" id="CAJPIN010014063">
    <property type="protein sequence ID" value="CAG2060938.1"/>
    <property type="molecule type" value="Genomic_DNA"/>
</dbReference>
<gene>
    <name evidence="3" type="ORF">TPAB3V08_LOCUS7894</name>
</gene>
<evidence type="ECO:0000313" key="3">
    <source>
        <dbReference type="EMBL" id="CAG2060938.1"/>
    </source>
</evidence>
<name>A0ABN7P2H5_TIMPD</name>
<feature type="signal peptide" evidence="2">
    <location>
        <begin position="1"/>
        <end position="29"/>
    </location>
</feature>
<feature type="region of interest" description="Disordered" evidence="1">
    <location>
        <begin position="55"/>
        <end position="98"/>
    </location>
</feature>
<proteinExistence type="predicted"/>
<feature type="compositionally biased region" description="Polar residues" evidence="1">
    <location>
        <begin position="89"/>
        <end position="98"/>
    </location>
</feature>
<dbReference type="Proteomes" id="UP001153148">
    <property type="component" value="Unassembled WGS sequence"/>
</dbReference>
<evidence type="ECO:0000256" key="1">
    <source>
        <dbReference type="SAM" id="MobiDB-lite"/>
    </source>
</evidence>
<feature type="chain" id="PRO_5045036523" evidence="2">
    <location>
        <begin position="30"/>
        <end position="98"/>
    </location>
</feature>
<organism evidence="3 4">
    <name type="scientific">Timema podura</name>
    <name type="common">Walking stick</name>
    <dbReference type="NCBI Taxonomy" id="61482"/>
    <lineage>
        <taxon>Eukaryota</taxon>
        <taxon>Metazoa</taxon>
        <taxon>Ecdysozoa</taxon>
        <taxon>Arthropoda</taxon>
        <taxon>Hexapoda</taxon>
        <taxon>Insecta</taxon>
        <taxon>Pterygota</taxon>
        <taxon>Neoptera</taxon>
        <taxon>Polyneoptera</taxon>
        <taxon>Phasmatodea</taxon>
        <taxon>Timematodea</taxon>
        <taxon>Timematoidea</taxon>
        <taxon>Timematidae</taxon>
        <taxon>Timema</taxon>
    </lineage>
</organism>
<accession>A0ABN7P2H5</accession>
<comment type="caution">
    <text evidence="3">The sequence shown here is derived from an EMBL/GenBank/DDBJ whole genome shotgun (WGS) entry which is preliminary data.</text>
</comment>
<reference evidence="3" key="1">
    <citation type="submission" date="2021-03" db="EMBL/GenBank/DDBJ databases">
        <authorList>
            <person name="Tran Van P."/>
        </authorList>
    </citation>
    <scope>NUCLEOTIDE SEQUENCE</scope>
</reference>
<sequence length="98" mass="10942">MLGLVPQSIMNWITLLLTTLMCRLRTGAANEDEAFVLLPEYDEDVYRFKRISLEGYSPPENGLHSPRGSKDASWDGGGAGEDWEEEFFRSSSQGVTPT</sequence>
<evidence type="ECO:0000313" key="4">
    <source>
        <dbReference type="Proteomes" id="UP001153148"/>
    </source>
</evidence>
<evidence type="ECO:0000256" key="2">
    <source>
        <dbReference type="SAM" id="SignalP"/>
    </source>
</evidence>